<dbReference type="Proteomes" id="UP000215914">
    <property type="component" value="Chromosome 4"/>
</dbReference>
<keyword evidence="2" id="KW-1185">Reference proteome</keyword>
<evidence type="ECO:0000313" key="2">
    <source>
        <dbReference type="Proteomes" id="UP000215914"/>
    </source>
</evidence>
<evidence type="ECO:0000313" key="1">
    <source>
        <dbReference type="EMBL" id="OTG27044.1"/>
    </source>
</evidence>
<reference evidence="2" key="1">
    <citation type="journal article" date="2017" name="Nature">
        <title>The sunflower genome provides insights into oil metabolism, flowering and Asterid evolution.</title>
        <authorList>
            <person name="Badouin H."/>
            <person name="Gouzy J."/>
            <person name="Grassa C.J."/>
            <person name="Murat F."/>
            <person name="Staton S.E."/>
            <person name="Cottret L."/>
            <person name="Lelandais-Briere C."/>
            <person name="Owens G.L."/>
            <person name="Carrere S."/>
            <person name="Mayjonade B."/>
            <person name="Legrand L."/>
            <person name="Gill N."/>
            <person name="Kane N.C."/>
            <person name="Bowers J.E."/>
            <person name="Hubner S."/>
            <person name="Bellec A."/>
            <person name="Berard A."/>
            <person name="Berges H."/>
            <person name="Blanchet N."/>
            <person name="Boniface M.C."/>
            <person name="Brunel D."/>
            <person name="Catrice O."/>
            <person name="Chaidir N."/>
            <person name="Claudel C."/>
            <person name="Donnadieu C."/>
            <person name="Faraut T."/>
            <person name="Fievet G."/>
            <person name="Helmstetter N."/>
            <person name="King M."/>
            <person name="Knapp S.J."/>
            <person name="Lai Z."/>
            <person name="Le Paslier M.C."/>
            <person name="Lippi Y."/>
            <person name="Lorenzon L."/>
            <person name="Mandel J.R."/>
            <person name="Marage G."/>
            <person name="Marchand G."/>
            <person name="Marquand E."/>
            <person name="Bret-Mestries E."/>
            <person name="Morien E."/>
            <person name="Nambeesan S."/>
            <person name="Nguyen T."/>
            <person name="Pegot-Espagnet P."/>
            <person name="Pouilly N."/>
            <person name="Raftis F."/>
            <person name="Sallet E."/>
            <person name="Schiex T."/>
            <person name="Thomas J."/>
            <person name="Vandecasteele C."/>
            <person name="Vares D."/>
            <person name="Vear F."/>
            <person name="Vautrin S."/>
            <person name="Crespi M."/>
            <person name="Mangin B."/>
            <person name="Burke J.M."/>
            <person name="Salse J."/>
            <person name="Munos S."/>
            <person name="Vincourt P."/>
            <person name="Rieseberg L.H."/>
            <person name="Langlade N.B."/>
        </authorList>
    </citation>
    <scope>NUCLEOTIDE SEQUENCE [LARGE SCALE GENOMIC DNA]</scope>
    <source>
        <strain evidence="2">cv. SF193</strain>
    </source>
</reference>
<protein>
    <submittedName>
        <fullName evidence="1">Uncharacterized protein</fullName>
    </submittedName>
</protein>
<accession>A0A251UVC2</accession>
<sequence>MWDLVRMKFINGRNHWFVFEASTMPYVHLIPQYRQLLLNVQGLLAIFKSFDNA</sequence>
<organism evidence="1 2">
    <name type="scientific">Helianthus annuus</name>
    <name type="common">Common sunflower</name>
    <dbReference type="NCBI Taxonomy" id="4232"/>
    <lineage>
        <taxon>Eukaryota</taxon>
        <taxon>Viridiplantae</taxon>
        <taxon>Streptophyta</taxon>
        <taxon>Embryophyta</taxon>
        <taxon>Tracheophyta</taxon>
        <taxon>Spermatophyta</taxon>
        <taxon>Magnoliopsida</taxon>
        <taxon>eudicotyledons</taxon>
        <taxon>Gunneridae</taxon>
        <taxon>Pentapetalae</taxon>
        <taxon>asterids</taxon>
        <taxon>campanulids</taxon>
        <taxon>Asterales</taxon>
        <taxon>Asteraceae</taxon>
        <taxon>Asteroideae</taxon>
        <taxon>Heliantheae alliance</taxon>
        <taxon>Heliantheae</taxon>
        <taxon>Helianthus</taxon>
    </lineage>
</organism>
<gene>
    <name evidence="1" type="ORF">HannXRQ_Chr04g0095731</name>
</gene>
<dbReference type="EMBL" id="CM007893">
    <property type="protein sequence ID" value="OTG27044.1"/>
    <property type="molecule type" value="Genomic_DNA"/>
</dbReference>
<dbReference type="AlphaFoldDB" id="A0A251UVC2"/>
<name>A0A251UVC2_HELAN</name>
<proteinExistence type="predicted"/>
<dbReference type="InParanoid" id="A0A251UVC2"/>